<dbReference type="Gene3D" id="2.70.70.10">
    <property type="entry name" value="Glucose Permease (Domain IIA)"/>
    <property type="match status" value="1"/>
</dbReference>
<dbReference type="PANTHER" id="PTHR21666:SF288">
    <property type="entry name" value="CELL DIVISION PROTEIN YTFB"/>
    <property type="match status" value="1"/>
</dbReference>
<evidence type="ECO:0000256" key="7">
    <source>
        <dbReference type="SAM" id="Coils"/>
    </source>
</evidence>
<dbReference type="CDD" id="cd12797">
    <property type="entry name" value="M23_peptidase"/>
    <property type="match status" value="1"/>
</dbReference>
<dbReference type="EMBL" id="JAEKJA010000003">
    <property type="protein sequence ID" value="MBJ3775037.1"/>
    <property type="molecule type" value="Genomic_DNA"/>
</dbReference>
<reference evidence="10" key="1">
    <citation type="submission" date="2020-12" db="EMBL/GenBank/DDBJ databases">
        <title>Bacterial taxonomy.</title>
        <authorList>
            <person name="Pan X."/>
        </authorList>
    </citation>
    <scope>NUCLEOTIDE SEQUENCE</scope>
    <source>
        <strain evidence="10">B2012</strain>
    </source>
</reference>
<keyword evidence="2" id="KW-0645">Protease</keyword>
<dbReference type="Pfam" id="PF01551">
    <property type="entry name" value="Peptidase_M23"/>
    <property type="match status" value="1"/>
</dbReference>
<evidence type="ECO:0000256" key="3">
    <source>
        <dbReference type="ARBA" id="ARBA00022723"/>
    </source>
</evidence>
<dbReference type="AlphaFoldDB" id="A0A934IJR3"/>
<keyword evidence="5" id="KW-0862">Zinc</keyword>
<evidence type="ECO:0000256" key="4">
    <source>
        <dbReference type="ARBA" id="ARBA00022801"/>
    </source>
</evidence>
<feature type="chain" id="PRO_5037672905" evidence="8">
    <location>
        <begin position="18"/>
        <end position="418"/>
    </location>
</feature>
<keyword evidence="4" id="KW-0378">Hydrolase</keyword>
<sequence length="418" mass="44530">MALRSLLLAVTIFAAFAAGGSVRAQDAATEDTAAAVAREREQLLTRLERLREETSATQSRASELGEALVDLAGDEAKLRQQREDIAERVAALEQSISEEEEELEALTDGQARIRHQLAEKRTELATVLMALQRIGRRPPPALFGETGRPTDTVRGAILLNAVVPTLDDKAAALARTLTEAARLAAAERDRWTRLKADLETVDGERRRLEELGEELERRRALSLYERDRAAADLARLAEEEGSVSALLDRLSRSGAAPASPGDLGFAARRGSLVVPVAGRVVSRYGDLTETGNLSEGITIAALPQSTVFSPMTATVLFSAPFRGYGHVLILDAGDGYHMVLAGLDEASVAPGDEVSTGIPVGRMGRSSRRSAVAAAGVNGSALLGARPALYVELRKDGAAIDSHGWWRDAANDVGRTGG</sequence>
<gene>
    <name evidence="10" type="ORF">JCR33_05020</name>
</gene>
<dbReference type="PANTHER" id="PTHR21666">
    <property type="entry name" value="PEPTIDASE-RELATED"/>
    <property type="match status" value="1"/>
</dbReference>
<evidence type="ECO:0000313" key="11">
    <source>
        <dbReference type="Proteomes" id="UP000609531"/>
    </source>
</evidence>
<evidence type="ECO:0000256" key="6">
    <source>
        <dbReference type="ARBA" id="ARBA00023049"/>
    </source>
</evidence>
<evidence type="ECO:0000259" key="9">
    <source>
        <dbReference type="Pfam" id="PF01551"/>
    </source>
</evidence>
<dbReference type="GO" id="GO:0004222">
    <property type="term" value="F:metalloendopeptidase activity"/>
    <property type="evidence" value="ECO:0007669"/>
    <property type="project" value="TreeGrafter"/>
</dbReference>
<name>A0A934IJR3_9HYPH</name>
<dbReference type="InterPro" id="IPR016047">
    <property type="entry name" value="M23ase_b-sheet_dom"/>
</dbReference>
<comment type="cofactor">
    <cofactor evidence="1">
        <name>Zn(2+)</name>
        <dbReference type="ChEBI" id="CHEBI:29105"/>
    </cofactor>
</comment>
<dbReference type="InterPro" id="IPR011055">
    <property type="entry name" value="Dup_hybrid_motif"/>
</dbReference>
<keyword evidence="8" id="KW-0732">Signal</keyword>
<keyword evidence="3" id="KW-0479">Metal-binding</keyword>
<organism evidence="10 11">
    <name type="scientific">Acuticoccus mangrovi</name>
    <dbReference type="NCBI Taxonomy" id="2796142"/>
    <lineage>
        <taxon>Bacteria</taxon>
        <taxon>Pseudomonadati</taxon>
        <taxon>Pseudomonadota</taxon>
        <taxon>Alphaproteobacteria</taxon>
        <taxon>Hyphomicrobiales</taxon>
        <taxon>Amorphaceae</taxon>
        <taxon>Acuticoccus</taxon>
    </lineage>
</organism>
<dbReference type="GO" id="GO:0006508">
    <property type="term" value="P:proteolysis"/>
    <property type="evidence" value="ECO:0007669"/>
    <property type="project" value="UniProtKB-KW"/>
</dbReference>
<dbReference type="InterPro" id="IPR050570">
    <property type="entry name" value="Cell_wall_metabolism_enzyme"/>
</dbReference>
<evidence type="ECO:0000256" key="2">
    <source>
        <dbReference type="ARBA" id="ARBA00022670"/>
    </source>
</evidence>
<dbReference type="Proteomes" id="UP000609531">
    <property type="component" value="Unassembled WGS sequence"/>
</dbReference>
<protein>
    <submittedName>
        <fullName evidence="10">Peptidoglycan DD-metalloendopeptidase family protein</fullName>
    </submittedName>
</protein>
<feature type="coiled-coil region" evidence="7">
    <location>
        <begin position="33"/>
        <end position="116"/>
    </location>
</feature>
<dbReference type="RefSeq" id="WP_198880931.1">
    <property type="nucleotide sequence ID" value="NZ_JAEKJA010000003.1"/>
</dbReference>
<feature type="domain" description="M23ase beta-sheet core" evidence="9">
    <location>
        <begin position="294"/>
        <end position="401"/>
    </location>
</feature>
<keyword evidence="11" id="KW-1185">Reference proteome</keyword>
<evidence type="ECO:0000256" key="8">
    <source>
        <dbReference type="SAM" id="SignalP"/>
    </source>
</evidence>
<evidence type="ECO:0000256" key="1">
    <source>
        <dbReference type="ARBA" id="ARBA00001947"/>
    </source>
</evidence>
<keyword evidence="6" id="KW-0482">Metalloprotease</keyword>
<comment type="caution">
    <text evidence="10">The sequence shown here is derived from an EMBL/GenBank/DDBJ whole genome shotgun (WGS) entry which is preliminary data.</text>
</comment>
<dbReference type="GO" id="GO:0046872">
    <property type="term" value="F:metal ion binding"/>
    <property type="evidence" value="ECO:0007669"/>
    <property type="project" value="UniProtKB-KW"/>
</dbReference>
<proteinExistence type="predicted"/>
<feature type="signal peptide" evidence="8">
    <location>
        <begin position="1"/>
        <end position="17"/>
    </location>
</feature>
<evidence type="ECO:0000256" key="5">
    <source>
        <dbReference type="ARBA" id="ARBA00022833"/>
    </source>
</evidence>
<dbReference type="SUPFAM" id="SSF51261">
    <property type="entry name" value="Duplicated hybrid motif"/>
    <property type="match status" value="1"/>
</dbReference>
<accession>A0A934IJR3</accession>
<evidence type="ECO:0000313" key="10">
    <source>
        <dbReference type="EMBL" id="MBJ3775037.1"/>
    </source>
</evidence>
<keyword evidence="7" id="KW-0175">Coiled coil</keyword>